<dbReference type="EMBL" id="BARU01037241">
    <property type="protein sequence ID" value="GAH86076.1"/>
    <property type="molecule type" value="Genomic_DNA"/>
</dbReference>
<accession>X1IUI4</accession>
<comment type="caution">
    <text evidence="1">The sequence shown here is derived from an EMBL/GenBank/DDBJ whole genome shotgun (WGS) entry which is preliminary data.</text>
</comment>
<proteinExistence type="predicted"/>
<dbReference type="AlphaFoldDB" id="X1IUI4"/>
<sequence length="118" mass="13635">MHTLGIMIDELSPFIDAVYREPYSLVSNNCIHKSLRIKAKAEELGKRTDLICCIMVVPINKWHNFPIVIPHVYAEIEGEKIDVALDPGREEIFCKNSEQKILMPVNISKIRRIFCRRA</sequence>
<name>X1IUI4_9ZZZZ</name>
<gene>
    <name evidence="1" type="ORF">S03H2_58067</name>
</gene>
<evidence type="ECO:0000313" key="1">
    <source>
        <dbReference type="EMBL" id="GAH86076.1"/>
    </source>
</evidence>
<reference evidence="1" key="1">
    <citation type="journal article" date="2014" name="Front. Microbiol.">
        <title>High frequency of phylogenetically diverse reductive dehalogenase-homologous genes in deep subseafloor sedimentary metagenomes.</title>
        <authorList>
            <person name="Kawai M."/>
            <person name="Futagami T."/>
            <person name="Toyoda A."/>
            <person name="Takaki Y."/>
            <person name="Nishi S."/>
            <person name="Hori S."/>
            <person name="Arai W."/>
            <person name="Tsubouchi T."/>
            <person name="Morono Y."/>
            <person name="Uchiyama I."/>
            <person name="Ito T."/>
            <person name="Fujiyama A."/>
            <person name="Inagaki F."/>
            <person name="Takami H."/>
        </authorList>
    </citation>
    <scope>NUCLEOTIDE SEQUENCE</scope>
    <source>
        <strain evidence="1">Expedition CK06-06</strain>
    </source>
</reference>
<protein>
    <submittedName>
        <fullName evidence="1">Uncharacterized protein</fullName>
    </submittedName>
</protein>
<organism evidence="1">
    <name type="scientific">marine sediment metagenome</name>
    <dbReference type="NCBI Taxonomy" id="412755"/>
    <lineage>
        <taxon>unclassified sequences</taxon>
        <taxon>metagenomes</taxon>
        <taxon>ecological metagenomes</taxon>
    </lineage>
</organism>